<evidence type="ECO:0000313" key="1">
    <source>
        <dbReference type="EnsemblMetazoa" id="GPAI006544-PA"/>
    </source>
</evidence>
<accession>A0A1A9Z7Z8</accession>
<evidence type="ECO:0000313" key="2">
    <source>
        <dbReference type="Proteomes" id="UP000092445"/>
    </source>
</evidence>
<reference evidence="2" key="1">
    <citation type="submission" date="2014-03" db="EMBL/GenBank/DDBJ databases">
        <authorList>
            <person name="Aksoy S."/>
            <person name="Warren W."/>
            <person name="Wilson R.K."/>
        </authorList>
    </citation>
    <scope>NUCLEOTIDE SEQUENCE [LARGE SCALE GENOMIC DNA]</scope>
    <source>
        <strain evidence="2">IAEA</strain>
    </source>
</reference>
<keyword evidence="2" id="KW-1185">Reference proteome</keyword>
<name>A0A1A9Z7Z8_GLOPL</name>
<dbReference type="EnsemblMetazoa" id="GPAI006544-RA">
    <property type="protein sequence ID" value="GPAI006544-PA"/>
    <property type="gene ID" value="GPAI006544"/>
</dbReference>
<protein>
    <submittedName>
        <fullName evidence="1">Uncharacterized protein</fullName>
    </submittedName>
</protein>
<dbReference type="AlphaFoldDB" id="A0A1A9Z7Z8"/>
<dbReference type="VEuPathDB" id="VectorBase:GPAI006544"/>
<sequence>MSRALQLRAFMCSEWKKMLMFLAQLHALRLAGVSFQFLCSLLHLKPKEKFGHFNNHMQELSYKTLENSKICRLRCEMYCSTFYVSISIGREVESLNPIILFYENRAGSTFYGANTFFKEIHVYIQKRYVYRKPVFN</sequence>
<organism evidence="1 2">
    <name type="scientific">Glossina pallidipes</name>
    <name type="common">Tsetse fly</name>
    <dbReference type="NCBI Taxonomy" id="7398"/>
    <lineage>
        <taxon>Eukaryota</taxon>
        <taxon>Metazoa</taxon>
        <taxon>Ecdysozoa</taxon>
        <taxon>Arthropoda</taxon>
        <taxon>Hexapoda</taxon>
        <taxon>Insecta</taxon>
        <taxon>Pterygota</taxon>
        <taxon>Neoptera</taxon>
        <taxon>Endopterygota</taxon>
        <taxon>Diptera</taxon>
        <taxon>Brachycera</taxon>
        <taxon>Muscomorpha</taxon>
        <taxon>Hippoboscoidea</taxon>
        <taxon>Glossinidae</taxon>
        <taxon>Glossina</taxon>
    </lineage>
</organism>
<dbReference type="Proteomes" id="UP000092445">
    <property type="component" value="Unassembled WGS sequence"/>
</dbReference>
<proteinExistence type="predicted"/>
<reference evidence="1" key="2">
    <citation type="submission" date="2020-05" db="UniProtKB">
        <authorList>
            <consortium name="EnsemblMetazoa"/>
        </authorList>
    </citation>
    <scope>IDENTIFICATION</scope>
    <source>
        <strain evidence="1">IAEA</strain>
    </source>
</reference>